<name>A0ACB8VNF2_9TELE</name>
<keyword evidence="2" id="KW-1185">Reference proteome</keyword>
<gene>
    <name evidence="1" type="ORF">L3Q82_015669</name>
</gene>
<evidence type="ECO:0000313" key="2">
    <source>
        <dbReference type="Proteomes" id="UP000831701"/>
    </source>
</evidence>
<sequence length="235" mass="26659">MKSCPEPVDLSGVPLEYHDLKEVFNKTKAHSLPPHLPYDGDLVPDLPLPSSRLYNLSRPERADLFFVEKKDSSLRSCIDFRGLNNIMVKNKYPLPLIDSAFIPLQGAMVFTKLDLRNAYHLVHIRRGDEWKTMLNTPLGHPLASPMPQHFLGFIIQGGQVQADPDKVKAVAERPIPTWALLTFTADLSVTIARWQPHSPPSPLQPLKRLNSHQAWWALFFSLFNFMLTCPPGSQY</sequence>
<comment type="caution">
    <text evidence="1">The sequence shown here is derived from an EMBL/GenBank/DDBJ whole genome shotgun (WGS) entry which is preliminary data.</text>
</comment>
<evidence type="ECO:0000313" key="1">
    <source>
        <dbReference type="EMBL" id="KAI3357215.1"/>
    </source>
</evidence>
<proteinExistence type="predicted"/>
<reference evidence="1" key="1">
    <citation type="submission" date="2022-04" db="EMBL/GenBank/DDBJ databases">
        <title>Jade perch genome.</title>
        <authorList>
            <person name="Chao B."/>
        </authorList>
    </citation>
    <scope>NUCLEOTIDE SEQUENCE</scope>
    <source>
        <strain evidence="1">CB-2022</strain>
    </source>
</reference>
<protein>
    <submittedName>
        <fullName evidence="1">Uncharacterized protein</fullName>
    </submittedName>
</protein>
<accession>A0ACB8VNF2</accession>
<dbReference type="EMBL" id="CM041549">
    <property type="protein sequence ID" value="KAI3357215.1"/>
    <property type="molecule type" value="Genomic_DNA"/>
</dbReference>
<organism evidence="1 2">
    <name type="scientific">Scortum barcoo</name>
    <name type="common">barcoo grunter</name>
    <dbReference type="NCBI Taxonomy" id="214431"/>
    <lineage>
        <taxon>Eukaryota</taxon>
        <taxon>Metazoa</taxon>
        <taxon>Chordata</taxon>
        <taxon>Craniata</taxon>
        <taxon>Vertebrata</taxon>
        <taxon>Euteleostomi</taxon>
        <taxon>Actinopterygii</taxon>
        <taxon>Neopterygii</taxon>
        <taxon>Teleostei</taxon>
        <taxon>Neoteleostei</taxon>
        <taxon>Acanthomorphata</taxon>
        <taxon>Eupercaria</taxon>
        <taxon>Centrarchiformes</taxon>
        <taxon>Terapontoidei</taxon>
        <taxon>Terapontidae</taxon>
        <taxon>Scortum</taxon>
    </lineage>
</organism>
<dbReference type="Proteomes" id="UP000831701">
    <property type="component" value="Chromosome 19"/>
</dbReference>